<reference evidence="1 2" key="1">
    <citation type="submission" date="2024-02" db="EMBL/GenBank/DDBJ databases">
        <title>de novo genome assembly of Solanum bulbocastanum strain 11H21.</title>
        <authorList>
            <person name="Hosaka A.J."/>
        </authorList>
    </citation>
    <scope>NUCLEOTIDE SEQUENCE [LARGE SCALE GENOMIC DNA]</scope>
    <source>
        <tissue evidence="1">Young leaves</tissue>
    </source>
</reference>
<dbReference type="SUPFAM" id="SSF52047">
    <property type="entry name" value="RNI-like"/>
    <property type="match status" value="1"/>
</dbReference>
<name>A0AAN8YBX3_SOLBU</name>
<gene>
    <name evidence="1" type="ORF">RDI58_015824</name>
</gene>
<accession>A0AAN8YBX3</accession>
<evidence type="ECO:0000313" key="1">
    <source>
        <dbReference type="EMBL" id="KAK6787299.1"/>
    </source>
</evidence>
<dbReference type="EMBL" id="JBANQN010000006">
    <property type="protein sequence ID" value="KAK6787299.1"/>
    <property type="molecule type" value="Genomic_DNA"/>
</dbReference>
<evidence type="ECO:0000313" key="2">
    <source>
        <dbReference type="Proteomes" id="UP001371456"/>
    </source>
</evidence>
<protein>
    <submittedName>
        <fullName evidence="1">Uncharacterized protein</fullName>
    </submittedName>
</protein>
<dbReference type="AlphaFoldDB" id="A0AAN8YBX3"/>
<dbReference type="Proteomes" id="UP001371456">
    <property type="component" value="Unassembled WGS sequence"/>
</dbReference>
<organism evidence="1 2">
    <name type="scientific">Solanum bulbocastanum</name>
    <name type="common">Wild potato</name>
    <dbReference type="NCBI Taxonomy" id="147425"/>
    <lineage>
        <taxon>Eukaryota</taxon>
        <taxon>Viridiplantae</taxon>
        <taxon>Streptophyta</taxon>
        <taxon>Embryophyta</taxon>
        <taxon>Tracheophyta</taxon>
        <taxon>Spermatophyta</taxon>
        <taxon>Magnoliopsida</taxon>
        <taxon>eudicotyledons</taxon>
        <taxon>Gunneridae</taxon>
        <taxon>Pentapetalae</taxon>
        <taxon>asterids</taxon>
        <taxon>lamiids</taxon>
        <taxon>Solanales</taxon>
        <taxon>Solanaceae</taxon>
        <taxon>Solanoideae</taxon>
        <taxon>Solaneae</taxon>
        <taxon>Solanum</taxon>
    </lineage>
</organism>
<proteinExistence type="predicted"/>
<comment type="caution">
    <text evidence="1">The sequence shown here is derived from an EMBL/GenBank/DDBJ whole genome shotgun (WGS) entry which is preliminary data.</text>
</comment>
<sequence length="131" mass="14634">MLYTWIIVPQGSGGGFQILKNSAASELKLYLVVLCFPQWKFILGFNLNLVINPQGFLDSFGLENYFVFPSNLRHLRIGGCFLTKEMTANIARLKKLESLTLRGEISLGGNKVPLLGRHKCGVPCTQILYTL</sequence>
<keyword evidence="2" id="KW-1185">Reference proteome</keyword>